<dbReference type="NCBIfam" id="TIGR00544">
    <property type="entry name" value="lgt"/>
    <property type="match status" value="1"/>
</dbReference>
<feature type="transmembrane region" description="Helical" evidence="7">
    <location>
        <begin position="238"/>
        <end position="256"/>
    </location>
</feature>
<evidence type="ECO:0000256" key="1">
    <source>
        <dbReference type="ARBA" id="ARBA00007150"/>
    </source>
</evidence>
<accession>A0A2V3A5E4</accession>
<reference evidence="8 9" key="1">
    <citation type="submission" date="2018-05" db="EMBL/GenBank/DDBJ databases">
        <title>Freshwater and sediment microbial communities from various areas in North America, analyzing microbe dynamics in response to fracking.</title>
        <authorList>
            <person name="Lamendella R."/>
        </authorList>
    </citation>
    <scope>NUCLEOTIDE SEQUENCE [LARGE SCALE GENOMIC DNA]</scope>
    <source>
        <strain evidence="8 9">15_TX</strain>
    </source>
</reference>
<dbReference type="HAMAP" id="MF_01147">
    <property type="entry name" value="Lgt"/>
    <property type="match status" value="1"/>
</dbReference>
<evidence type="ECO:0000256" key="4">
    <source>
        <dbReference type="ARBA" id="ARBA00022692"/>
    </source>
</evidence>
<keyword evidence="3 7" id="KW-0808">Transferase</keyword>
<keyword evidence="6 7" id="KW-0472">Membrane</keyword>
<evidence type="ECO:0000256" key="2">
    <source>
        <dbReference type="ARBA" id="ARBA00022475"/>
    </source>
</evidence>
<evidence type="ECO:0000313" key="8">
    <source>
        <dbReference type="EMBL" id="PWW32222.1"/>
    </source>
</evidence>
<comment type="similarity">
    <text evidence="1 7">Belongs to the Lgt family.</text>
</comment>
<evidence type="ECO:0000256" key="5">
    <source>
        <dbReference type="ARBA" id="ARBA00022989"/>
    </source>
</evidence>
<name>A0A2V3A5E4_9BACI</name>
<protein>
    <recommendedName>
        <fullName evidence="7">Phosphatidylglycerol--prolipoprotein diacylglyceryl transferase</fullName>
        <ecNumber evidence="7">2.5.1.145</ecNumber>
    </recommendedName>
</protein>
<dbReference type="Proteomes" id="UP000247150">
    <property type="component" value="Unassembled WGS sequence"/>
</dbReference>
<dbReference type="EMBL" id="QGTW01000001">
    <property type="protein sequence ID" value="PWW32222.1"/>
    <property type="molecule type" value="Genomic_DNA"/>
</dbReference>
<dbReference type="EC" id="2.5.1.145" evidence="7"/>
<dbReference type="Pfam" id="PF01790">
    <property type="entry name" value="LGT"/>
    <property type="match status" value="1"/>
</dbReference>
<feature type="binding site" evidence="7">
    <location>
        <position position="137"/>
    </location>
    <ligand>
        <name>a 1,2-diacyl-sn-glycero-3-phospho-(1'-sn-glycerol)</name>
        <dbReference type="ChEBI" id="CHEBI:64716"/>
    </ligand>
</feature>
<comment type="pathway">
    <text evidence="7">Protein modification; lipoprotein biosynthesis (diacylglyceryl transfer).</text>
</comment>
<feature type="transmembrane region" description="Helical" evidence="7">
    <location>
        <begin position="205"/>
        <end position="222"/>
    </location>
</feature>
<keyword evidence="4 7" id="KW-0812">Transmembrane</keyword>
<feature type="transmembrane region" description="Helical" evidence="7">
    <location>
        <begin position="51"/>
        <end position="74"/>
    </location>
</feature>
<feature type="transmembrane region" description="Helical" evidence="7">
    <location>
        <begin position="94"/>
        <end position="113"/>
    </location>
</feature>
<keyword evidence="5 7" id="KW-1133">Transmembrane helix</keyword>
<evidence type="ECO:0000313" key="9">
    <source>
        <dbReference type="Proteomes" id="UP000247150"/>
    </source>
</evidence>
<dbReference type="PANTHER" id="PTHR30589">
    <property type="entry name" value="PROLIPOPROTEIN DIACYLGLYCERYL TRANSFERASE"/>
    <property type="match status" value="1"/>
</dbReference>
<evidence type="ECO:0000256" key="3">
    <source>
        <dbReference type="ARBA" id="ARBA00022679"/>
    </source>
</evidence>
<dbReference type="GO" id="GO:0005886">
    <property type="term" value="C:plasma membrane"/>
    <property type="evidence" value="ECO:0007669"/>
    <property type="project" value="UniProtKB-SubCell"/>
</dbReference>
<dbReference type="InterPro" id="IPR001640">
    <property type="entry name" value="Lgt"/>
</dbReference>
<dbReference type="GO" id="GO:0008961">
    <property type="term" value="F:phosphatidylglycerol-prolipoprotein diacylglyceryl transferase activity"/>
    <property type="evidence" value="ECO:0007669"/>
    <property type="project" value="UniProtKB-UniRule"/>
</dbReference>
<comment type="function">
    <text evidence="7">Catalyzes the transfer of the diacylglyceryl group from phosphatidylglycerol to the sulfhydryl group of the N-terminal cysteine of a prolipoprotein, the first step in the formation of mature lipoproteins.</text>
</comment>
<comment type="subcellular location">
    <subcellularLocation>
        <location evidence="7">Cell membrane</location>
        <topology evidence="7">Multi-pass membrane protein</topology>
    </subcellularLocation>
</comment>
<dbReference type="AlphaFoldDB" id="A0A2V3A5E4"/>
<evidence type="ECO:0000256" key="7">
    <source>
        <dbReference type="HAMAP-Rule" id="MF_01147"/>
    </source>
</evidence>
<evidence type="ECO:0000256" key="6">
    <source>
        <dbReference type="ARBA" id="ARBA00023136"/>
    </source>
</evidence>
<dbReference type="OrthoDB" id="871140at2"/>
<dbReference type="GO" id="GO:0042158">
    <property type="term" value="P:lipoprotein biosynthetic process"/>
    <property type="evidence" value="ECO:0007669"/>
    <property type="project" value="UniProtKB-UniRule"/>
</dbReference>
<comment type="caution">
    <text evidence="8">The sequence shown here is derived from an EMBL/GenBank/DDBJ whole genome shotgun (WGS) entry which is preliminary data.</text>
</comment>
<feature type="transmembrane region" description="Helical" evidence="7">
    <location>
        <begin position="20"/>
        <end position="39"/>
    </location>
</feature>
<organism evidence="8 9">
    <name type="scientific">Cytobacillus oceanisediminis</name>
    <dbReference type="NCBI Taxonomy" id="665099"/>
    <lineage>
        <taxon>Bacteria</taxon>
        <taxon>Bacillati</taxon>
        <taxon>Bacillota</taxon>
        <taxon>Bacilli</taxon>
        <taxon>Bacillales</taxon>
        <taxon>Bacillaceae</taxon>
        <taxon>Cytobacillus</taxon>
    </lineage>
</organism>
<gene>
    <name evidence="7" type="primary">lgt</name>
    <name evidence="8" type="ORF">DFO73_101485</name>
</gene>
<dbReference type="RefSeq" id="WP_110063181.1">
    <property type="nucleotide sequence ID" value="NZ_QGTW01000001.1"/>
</dbReference>
<comment type="catalytic activity">
    <reaction evidence="7">
        <text>L-cysteinyl-[prolipoprotein] + a 1,2-diacyl-sn-glycero-3-phospho-(1'-sn-glycerol) = an S-1,2-diacyl-sn-glyceryl-L-cysteinyl-[prolipoprotein] + sn-glycerol 1-phosphate + H(+)</text>
        <dbReference type="Rhea" id="RHEA:56712"/>
        <dbReference type="Rhea" id="RHEA-COMP:14679"/>
        <dbReference type="Rhea" id="RHEA-COMP:14680"/>
        <dbReference type="ChEBI" id="CHEBI:15378"/>
        <dbReference type="ChEBI" id="CHEBI:29950"/>
        <dbReference type="ChEBI" id="CHEBI:57685"/>
        <dbReference type="ChEBI" id="CHEBI:64716"/>
        <dbReference type="ChEBI" id="CHEBI:140658"/>
        <dbReference type="EC" id="2.5.1.145"/>
    </reaction>
</comment>
<dbReference type="PROSITE" id="PS01311">
    <property type="entry name" value="LGT"/>
    <property type="match status" value="1"/>
</dbReference>
<dbReference type="UniPathway" id="UPA00664"/>
<dbReference type="PANTHER" id="PTHR30589:SF0">
    <property type="entry name" value="PHOSPHATIDYLGLYCEROL--PROLIPOPROTEIN DIACYLGLYCERYL TRANSFERASE"/>
    <property type="match status" value="1"/>
</dbReference>
<proteinExistence type="inferred from homology"/>
<keyword evidence="2 7" id="KW-1003">Cell membrane</keyword>
<keyword evidence="8" id="KW-0449">Lipoprotein</keyword>
<sequence length="274" mass="31786">MDRTIEPINRVLISFGPINLYWYGAIIIGGALLGLWLAMNESERRNLPKDIFADLVLFALPISVIFARIYYVIFQWEYYAKHPLEIMSIWKGGLAMHGVLTGAILTIIVFARVKGISFWKLTDILAPSLILGQAIGRWGNFVNQEAHGGPVSRAFLEQLYLPDFIINQMYIEGTYYHPTFLYESIWNFAGFFVLMSLRRVNLRQGELFLTYIIYYSFGRFFIEGMRTDSLMLTDHLRIAQVMSVVLILASILFIWFRRKKGYADIRYLDNTMSE</sequence>